<protein>
    <submittedName>
        <fullName evidence="1">Uncharacterized protein</fullName>
    </submittedName>
</protein>
<dbReference type="AlphaFoldDB" id="A0A1Y4SVF2"/>
<gene>
    <name evidence="1" type="ORF">B5E75_10660</name>
</gene>
<organism evidence="1 2">
    <name type="scientific">Massilimicrobiota timonensis</name>
    <dbReference type="NCBI Taxonomy" id="1776392"/>
    <lineage>
        <taxon>Bacteria</taxon>
        <taxon>Bacillati</taxon>
        <taxon>Bacillota</taxon>
        <taxon>Erysipelotrichia</taxon>
        <taxon>Erysipelotrichales</taxon>
        <taxon>Erysipelotrichaceae</taxon>
        <taxon>Massilimicrobiota</taxon>
    </lineage>
</organism>
<sequence length="151" mass="17230">MDNIKILTIILKEQKDDVIDYYYLANESDTKLAGIVSLKMTIFEKLPAKIDDYTLFAIDAYLNDEISIVRPCHEPMKVPDCPDICGIVASGTIIHYYIKNNEMPKFICSLSDDAVDLIMQSDECIQPLIDNGIISKEEVDEYRQKQLKKCS</sequence>
<accession>A0A1Y4SVF2</accession>
<reference evidence="1 2" key="1">
    <citation type="journal article" date="2018" name="BMC Genomics">
        <title>Whole genome sequencing and function prediction of 133 gut anaerobes isolated from chicken caecum in pure cultures.</title>
        <authorList>
            <person name="Medvecky M."/>
            <person name="Cejkova D."/>
            <person name="Polansky O."/>
            <person name="Karasova D."/>
            <person name="Kubasova T."/>
            <person name="Cizek A."/>
            <person name="Rychlik I."/>
        </authorList>
    </citation>
    <scope>NUCLEOTIDE SEQUENCE [LARGE SCALE GENOMIC DNA]</scope>
    <source>
        <strain evidence="1 2">An13</strain>
    </source>
</reference>
<keyword evidence="2" id="KW-1185">Reference proteome</keyword>
<comment type="caution">
    <text evidence="1">The sequence shown here is derived from an EMBL/GenBank/DDBJ whole genome shotgun (WGS) entry which is preliminary data.</text>
</comment>
<dbReference type="EMBL" id="NFLJ01000032">
    <property type="protein sequence ID" value="OUQ33360.1"/>
    <property type="molecule type" value="Genomic_DNA"/>
</dbReference>
<name>A0A1Y4SVF2_9FIRM</name>
<dbReference type="RefSeq" id="WP_087359062.1">
    <property type="nucleotide sequence ID" value="NZ_NFLJ01000032.1"/>
</dbReference>
<evidence type="ECO:0000313" key="1">
    <source>
        <dbReference type="EMBL" id="OUQ33360.1"/>
    </source>
</evidence>
<evidence type="ECO:0000313" key="2">
    <source>
        <dbReference type="Proteomes" id="UP000195305"/>
    </source>
</evidence>
<dbReference type="OrthoDB" id="9862345at2"/>
<proteinExistence type="predicted"/>
<dbReference type="Proteomes" id="UP000195305">
    <property type="component" value="Unassembled WGS sequence"/>
</dbReference>